<name>D5UQN3_TSUPD</name>
<keyword evidence="4" id="KW-1185">Reference proteome</keyword>
<feature type="domain" description="Guanylate cyclase" evidence="2">
    <location>
        <begin position="164"/>
        <end position="279"/>
    </location>
</feature>
<dbReference type="HOGENOM" id="CLU_043761_2_0_11"/>
<dbReference type="EMBL" id="CP001966">
    <property type="protein sequence ID" value="ADG76866.1"/>
    <property type="molecule type" value="Genomic_DNA"/>
</dbReference>
<protein>
    <submittedName>
        <fullName evidence="3">Adenylate/guanylate cyclase</fullName>
        <ecNumber evidence="3">4.6.1.1</ecNumber>
    </submittedName>
</protein>
<dbReference type="GO" id="GO:0009190">
    <property type="term" value="P:cyclic nucleotide biosynthetic process"/>
    <property type="evidence" value="ECO:0007669"/>
    <property type="project" value="InterPro"/>
</dbReference>
<dbReference type="GO" id="GO:0004016">
    <property type="term" value="F:adenylate cyclase activity"/>
    <property type="evidence" value="ECO:0007669"/>
    <property type="project" value="UniProtKB-EC"/>
</dbReference>
<reference evidence="3 4" key="2">
    <citation type="journal article" date="2011" name="Stand. Genomic Sci.">
        <title>Complete genome sequence of Tsukamurella paurometabola type strain (no. 33).</title>
        <authorList>
            <person name="Munk A.C."/>
            <person name="Lapidus A."/>
            <person name="Lucas S."/>
            <person name="Nolan M."/>
            <person name="Tice H."/>
            <person name="Cheng J.F."/>
            <person name="Del Rio T.G."/>
            <person name="Goodwin L."/>
            <person name="Pitluck S."/>
            <person name="Liolios K."/>
            <person name="Huntemann M."/>
            <person name="Ivanova N."/>
            <person name="Mavromatis K."/>
            <person name="Mikhailova N."/>
            <person name="Pati A."/>
            <person name="Chen A."/>
            <person name="Palaniappan K."/>
            <person name="Tapia R."/>
            <person name="Han C."/>
            <person name="Land M."/>
            <person name="Hauser L."/>
            <person name="Chang Y.J."/>
            <person name="Jeffries C.D."/>
            <person name="Brettin T."/>
            <person name="Yasawong M."/>
            <person name="Brambilla E.M."/>
            <person name="Rohde M."/>
            <person name="Sikorski J."/>
            <person name="Goker M."/>
            <person name="Detter J.C."/>
            <person name="Woyke T."/>
            <person name="Bristow J."/>
            <person name="Eisen J.A."/>
            <person name="Markowitz V."/>
            <person name="Hugenholtz P."/>
            <person name="Kyrpides N.C."/>
            <person name="Klenk H.P."/>
        </authorList>
    </citation>
    <scope>NUCLEOTIDE SEQUENCE [LARGE SCALE GENOMIC DNA]</scope>
    <source>
        <strain evidence="4">ATCC 8368 / DSM 20162 / CCUG 35730 / CIP 100753 / JCM 10117 / KCTC 9821 / NBRC 16120 / NCIMB 702349 / NCTC 13040</strain>
    </source>
</reference>
<dbReference type="Gene3D" id="3.30.70.1230">
    <property type="entry name" value="Nucleotide cyclase"/>
    <property type="match status" value="1"/>
</dbReference>
<dbReference type="PANTHER" id="PTHR43081:SF1">
    <property type="entry name" value="ADENYLATE CYCLASE, TERMINAL-DIFFERENTIATION SPECIFIC"/>
    <property type="match status" value="1"/>
</dbReference>
<dbReference type="KEGG" id="tpr:Tpau_0212"/>
<accession>D5UQN3</accession>
<dbReference type="GO" id="GO:0035556">
    <property type="term" value="P:intracellular signal transduction"/>
    <property type="evidence" value="ECO:0007669"/>
    <property type="project" value="InterPro"/>
</dbReference>
<dbReference type="Proteomes" id="UP000001213">
    <property type="component" value="Chromosome"/>
</dbReference>
<keyword evidence="3" id="KW-0456">Lyase</keyword>
<dbReference type="CDD" id="cd07302">
    <property type="entry name" value="CHD"/>
    <property type="match status" value="1"/>
</dbReference>
<evidence type="ECO:0000259" key="2">
    <source>
        <dbReference type="PROSITE" id="PS50125"/>
    </source>
</evidence>
<organism evidence="3 4">
    <name type="scientific">Tsukamurella paurometabola (strain ATCC 8368 / DSM 20162 / CCUG 35730 / CIP 100753 / JCM 10117 / KCTC 9821 / NBRC 16120 / NCIMB 702349 / NCTC 13040)</name>
    <name type="common">Corynebacterium paurometabolum</name>
    <dbReference type="NCBI Taxonomy" id="521096"/>
    <lineage>
        <taxon>Bacteria</taxon>
        <taxon>Bacillati</taxon>
        <taxon>Actinomycetota</taxon>
        <taxon>Actinomycetes</taxon>
        <taxon>Mycobacteriales</taxon>
        <taxon>Tsukamurellaceae</taxon>
        <taxon>Tsukamurella</taxon>
    </lineage>
</organism>
<dbReference type="InterPro" id="IPR050697">
    <property type="entry name" value="Adenylyl/Guanylyl_Cyclase_3/4"/>
</dbReference>
<comment type="similarity">
    <text evidence="1">Belongs to the adenylyl cyclase class-3 family.</text>
</comment>
<dbReference type="Pfam" id="PF00211">
    <property type="entry name" value="Guanylate_cyc"/>
    <property type="match status" value="1"/>
</dbReference>
<dbReference type="SUPFAM" id="SSF55073">
    <property type="entry name" value="Nucleotide cyclase"/>
    <property type="match status" value="1"/>
</dbReference>
<reference evidence="4" key="1">
    <citation type="submission" date="2010-03" db="EMBL/GenBank/DDBJ databases">
        <title>The complete chromosome of Tsukamurella paurometabola DSM 20162.</title>
        <authorList>
            <consortium name="US DOE Joint Genome Institute (JGI-PGF)"/>
            <person name="Lucas S."/>
            <person name="Copeland A."/>
            <person name="Lapidus A."/>
            <person name="Glavina del Rio T."/>
            <person name="Dalin E."/>
            <person name="Tice H."/>
            <person name="Bruce D."/>
            <person name="Goodwin L."/>
            <person name="Pitluck S."/>
            <person name="Kyrpides N."/>
            <person name="Mavromatis K."/>
            <person name="Ivanova N."/>
            <person name="Mikhailova N."/>
            <person name="Munk A.C."/>
            <person name="Brettin T."/>
            <person name="Detter J.C."/>
            <person name="Tapia R."/>
            <person name="Han C."/>
            <person name="Larimer F."/>
            <person name="Land M."/>
            <person name="Hauser L."/>
            <person name="Markowitz V."/>
            <person name="Cheng J.-F."/>
            <person name="Hugenholtz P."/>
            <person name="Woyke T."/>
            <person name="Wu D."/>
            <person name="Jando M."/>
            <person name="Brambilla E."/>
            <person name="Klenk H.-P."/>
            <person name="Eisen J.A."/>
        </authorList>
    </citation>
    <scope>NUCLEOTIDE SEQUENCE [LARGE SCALE GENOMIC DNA]</scope>
    <source>
        <strain evidence="4">ATCC 8368 / DSM 20162 / CCUG 35730 / CIP 100753 / JCM 10117 / KCTC 9821 / NBRC 16120 / NCIMB 702349 / NCTC 13040</strain>
    </source>
</reference>
<evidence type="ECO:0000313" key="3">
    <source>
        <dbReference type="EMBL" id="ADG76866.1"/>
    </source>
</evidence>
<dbReference type="PROSITE" id="PS50125">
    <property type="entry name" value="GUANYLATE_CYCLASE_2"/>
    <property type="match status" value="1"/>
</dbReference>
<evidence type="ECO:0000313" key="4">
    <source>
        <dbReference type="Proteomes" id="UP000001213"/>
    </source>
</evidence>
<dbReference type="eggNOG" id="COG2114">
    <property type="taxonomic scope" value="Bacteria"/>
</dbReference>
<proteinExistence type="inferred from homology"/>
<dbReference type="RefSeq" id="WP_013124921.1">
    <property type="nucleotide sequence ID" value="NC_014158.1"/>
</dbReference>
<evidence type="ECO:0000256" key="1">
    <source>
        <dbReference type="ARBA" id="ARBA00005381"/>
    </source>
</evidence>
<gene>
    <name evidence="3" type="ordered locus">Tpau_0212</name>
</gene>
<dbReference type="EC" id="4.6.1.1" evidence="3"/>
<dbReference type="InterPro" id="IPR001054">
    <property type="entry name" value="A/G_cyclase"/>
</dbReference>
<sequence length="337" mass="36873">MGDAGELDIDELLLPGTREYTFRELAELGGMDIEDLRAWWTSAGFADLRDDDTKAFTRDDVEIVRDLAALFADGVVDADAVVPGSQALGQAMYRLAEWQAPMIRHYLEAARADDAPDPASGAALVIDRMDNLQAHIWRRHLAAATQRLMTPEADEEGDITATMAVGFADMVGYTRLSRGLAVPELSTLLSTFETRMRTVIYGGGGWIIKGVGDEVMFAADEPAAASRIALELQTPHDYPELDAIDLEFPQLRVGMAYGEVLQRYGDLFGNVVNLAARLTSAARPGTVLVDGQLAEAIADVPDLDTRSLRAYRARGFSAVHPHLLRWAKQPKENEDEA</sequence>
<dbReference type="InterPro" id="IPR029787">
    <property type="entry name" value="Nucleotide_cyclase"/>
</dbReference>
<dbReference type="AlphaFoldDB" id="D5UQN3"/>
<dbReference type="SMART" id="SM00044">
    <property type="entry name" value="CYCc"/>
    <property type="match status" value="1"/>
</dbReference>
<dbReference type="PANTHER" id="PTHR43081">
    <property type="entry name" value="ADENYLATE CYCLASE, TERMINAL-DIFFERENTIATION SPECIFIC-RELATED"/>
    <property type="match status" value="1"/>
</dbReference>
<dbReference type="STRING" id="521096.Tpau_0212"/>